<reference evidence="1 2" key="1">
    <citation type="journal article" date="2015" name="Genome Biol.">
        <title>Comparative genomics of Steinernema reveals deeply conserved gene regulatory networks.</title>
        <authorList>
            <person name="Dillman A.R."/>
            <person name="Macchietto M."/>
            <person name="Porter C.F."/>
            <person name="Rogers A."/>
            <person name="Williams B."/>
            <person name="Antoshechkin I."/>
            <person name="Lee M.M."/>
            <person name="Goodwin Z."/>
            <person name="Lu X."/>
            <person name="Lewis E.E."/>
            <person name="Goodrich-Blair H."/>
            <person name="Stock S.P."/>
            <person name="Adams B.J."/>
            <person name="Sternberg P.W."/>
            <person name="Mortazavi A."/>
        </authorList>
    </citation>
    <scope>NUCLEOTIDE SEQUENCE [LARGE SCALE GENOMIC DNA]</scope>
    <source>
        <strain evidence="1 2">ALL</strain>
    </source>
</reference>
<sequence length="314" mass="35958">MNRVPTVFSGAVLDRLDRETILAASTLSTSSIASSSLQIKETKKFFHVYFLTDGEGQLGTVFKQGDRCFSYEQVLEMGTRTFQIIKVVMTTIEYANTSWSSLADFEKILSFVESNLSPTATVSLKGQHLSGSRVDCALLTEFYNHFATSDRVSGFSLRYFAPGSLQFLQIALAQATCQKLNLHGWWPSQARQLCLRFMNEPNFREFWALESSSQVLFTFEEVYALMKHFANDVRFRNIDVQIMITGIPGRIPEEFIVKRQCPFRKLILRNEFDSKVWVTGEEEETNVFTISNGFCKCILQGKEWCELARFQIDH</sequence>
<organism evidence="1 2">
    <name type="scientific">Steinernema carpocapsae</name>
    <name type="common">Entomopathogenic nematode</name>
    <dbReference type="NCBI Taxonomy" id="34508"/>
    <lineage>
        <taxon>Eukaryota</taxon>
        <taxon>Metazoa</taxon>
        <taxon>Ecdysozoa</taxon>
        <taxon>Nematoda</taxon>
        <taxon>Chromadorea</taxon>
        <taxon>Rhabditida</taxon>
        <taxon>Tylenchina</taxon>
        <taxon>Panagrolaimomorpha</taxon>
        <taxon>Strongyloidoidea</taxon>
        <taxon>Steinernematidae</taxon>
        <taxon>Steinernema</taxon>
    </lineage>
</organism>
<evidence type="ECO:0000313" key="2">
    <source>
        <dbReference type="Proteomes" id="UP000298663"/>
    </source>
</evidence>
<name>A0A4U5MFR6_STECR</name>
<dbReference type="Proteomes" id="UP000298663">
    <property type="component" value="Unassembled WGS sequence"/>
</dbReference>
<protein>
    <submittedName>
        <fullName evidence="1">Uncharacterized protein</fullName>
    </submittedName>
</protein>
<comment type="caution">
    <text evidence="1">The sequence shown here is derived from an EMBL/GenBank/DDBJ whole genome shotgun (WGS) entry which is preliminary data.</text>
</comment>
<dbReference type="AlphaFoldDB" id="A0A4U5MFR6"/>
<reference evidence="1 2" key="2">
    <citation type="journal article" date="2019" name="G3 (Bethesda)">
        <title>Hybrid Assembly of the Genome of the Entomopathogenic Nematode Steinernema carpocapsae Identifies the X-Chromosome.</title>
        <authorList>
            <person name="Serra L."/>
            <person name="Macchietto M."/>
            <person name="Macias-Munoz A."/>
            <person name="McGill C.J."/>
            <person name="Rodriguez I.M."/>
            <person name="Rodriguez B."/>
            <person name="Murad R."/>
            <person name="Mortazavi A."/>
        </authorList>
    </citation>
    <scope>NUCLEOTIDE SEQUENCE [LARGE SCALE GENOMIC DNA]</scope>
    <source>
        <strain evidence="1 2">ALL</strain>
    </source>
</reference>
<keyword evidence="2" id="KW-1185">Reference proteome</keyword>
<proteinExistence type="predicted"/>
<evidence type="ECO:0000313" key="1">
    <source>
        <dbReference type="EMBL" id="TKR68061.1"/>
    </source>
</evidence>
<accession>A0A4U5MFR6</accession>
<dbReference type="EMBL" id="AZBU02000008">
    <property type="protein sequence ID" value="TKR68061.1"/>
    <property type="molecule type" value="Genomic_DNA"/>
</dbReference>
<gene>
    <name evidence="1" type="ORF">L596_024105</name>
</gene>